<organism evidence="7 8">
    <name type="scientific">Cercophora newfieldiana</name>
    <dbReference type="NCBI Taxonomy" id="92897"/>
    <lineage>
        <taxon>Eukaryota</taxon>
        <taxon>Fungi</taxon>
        <taxon>Dikarya</taxon>
        <taxon>Ascomycota</taxon>
        <taxon>Pezizomycotina</taxon>
        <taxon>Sordariomycetes</taxon>
        <taxon>Sordariomycetidae</taxon>
        <taxon>Sordariales</taxon>
        <taxon>Lasiosphaeriaceae</taxon>
        <taxon>Cercophora</taxon>
    </lineage>
</organism>
<evidence type="ECO:0000256" key="5">
    <source>
        <dbReference type="SAM" id="MobiDB-lite"/>
    </source>
</evidence>
<protein>
    <recommendedName>
        <fullName evidence="6">UBC core domain-containing protein</fullName>
    </recommendedName>
</protein>
<keyword evidence="8" id="KW-1185">Reference proteome</keyword>
<feature type="compositionally biased region" description="Acidic residues" evidence="5">
    <location>
        <begin position="123"/>
        <end position="152"/>
    </location>
</feature>
<dbReference type="EMBL" id="JAULSV010000002">
    <property type="protein sequence ID" value="KAK0652163.1"/>
    <property type="molecule type" value="Genomic_DNA"/>
</dbReference>
<dbReference type="Pfam" id="PF00644">
    <property type="entry name" value="PARP"/>
    <property type="match status" value="1"/>
</dbReference>
<evidence type="ECO:0000256" key="4">
    <source>
        <dbReference type="ARBA" id="ARBA00023027"/>
    </source>
</evidence>
<dbReference type="Pfam" id="PF00179">
    <property type="entry name" value="UQ_con"/>
    <property type="match status" value="1"/>
</dbReference>
<evidence type="ECO:0000259" key="6">
    <source>
        <dbReference type="PROSITE" id="PS50127"/>
    </source>
</evidence>
<dbReference type="InterPro" id="IPR051838">
    <property type="entry name" value="ARTD_PARP"/>
</dbReference>
<evidence type="ECO:0000313" key="8">
    <source>
        <dbReference type="Proteomes" id="UP001174936"/>
    </source>
</evidence>
<dbReference type="GO" id="GO:0003950">
    <property type="term" value="F:NAD+ poly-ADP-ribosyltransferase activity"/>
    <property type="evidence" value="ECO:0007669"/>
    <property type="project" value="InterPro"/>
</dbReference>
<dbReference type="InterPro" id="IPR016135">
    <property type="entry name" value="UBQ-conjugating_enzyme/RWD"/>
</dbReference>
<feature type="domain" description="UBC core" evidence="6">
    <location>
        <begin position="1047"/>
        <end position="1226"/>
    </location>
</feature>
<sequence>MGSKRLKADILAAAQKIASGSVAGTSSISGASDEEFTLTYHHPQLAKDVRIQVVAQNSDEYPEGNNFMLFTEDADTNQLAVDAIQNTQDYIFGLRVYEVVTELAKQLDKALNPAKGGKKPANGDDEEEDFVNSDFDGDEEGDDFGDDWSDDAEAFGLHSEAPQRSAHTSFPENLKQKCQRIIHDLRQVRKAGYKVGFLDSLGKNADRGIVSLSIRVKKLALSDEALEAWNIDEDDYLVLLARFEDEYAALGQITARPASHTRVAFRVGKCKKYKPSLAHALGAFAESSRVGKTKPPPTDVYDLDEKEAREDGSEFHRIFISASLDQFMNESFISLLKIREATACSWDAANNHLIERTGLGVGDGGNLRCIPEYRDDPMDIDEQLESHRMLACDHLTDNDLADKRSFPLVAMQFAVRYVVKCTEYCLRCHRRLGKEFEAIRPYVCSEPLCLFQYMAMGFGPNIEHEITTQPYVVELLVSLCYAGIQSSYYGQQRPQLIDLAAAASNPEHTTLPIRALPVGLRLQIPDLFPSDKSNTQDPTHPFRAHWSNTRLLFDLEPLRYLGSHLKEDKWIAFRIPGQSLVRHAVITKVDLSKRSIFFEEKAQSGYNWGTGMYTSPAALGAGFTTPNMQTTAMASPLPSEDPVVEVFIYDTDFDTLDNVYKGEALRHILDTLPPILEMEDFLNKHPHSTIRSMGQVSPAAASILQWIVSSNRSCIYQIDHTREVITPNGDRKHIKLGKGKDRSRERIPDMQGWVQFRFAQGSPDKEFRFKRALQEVAARKNIKSNPTIFAWHGSSLCNWHSIVRTGLDFNETRNGRVYGHGVYFSPEFSTSLGYSSTGAQPWPNSELKINVCMSLNEIVNAPDEFVSQSPHYVVDQLDWHQCRYLFVRTEAGVVTNRLLAGLPGPKNSTSNNPAYHKQPSGHAIMGPNGSTLGVPLSAIPFRHVGAEPSKQAQSSKRDLERSDDSSDDEDSKFLDSDPESGAESPPTKRVTAEASSIGGSRDKAKAESTSTPPSYVASEKGLTDFVPGALNWSTLPCLKEPEFANPAASKHLASELKKLRQTQSETPLHELGWYMDFDRIDNLFQWIVELHTFEASLPLAKDMKKAGVTSVVLEIRFPKDFPFSPPFIRVVRPRFLPFLNGGGGHVTAGGAMCMELLTGTGWSPVNSMESVLLQVRVAMCNLEPKPARLQSGGAGDYGVGEAVEAYLRAVRVHGWKVPEDLQATALGGQTGFQ</sequence>
<evidence type="ECO:0000256" key="3">
    <source>
        <dbReference type="ARBA" id="ARBA00022695"/>
    </source>
</evidence>
<dbReference type="CDD" id="cd23802">
    <property type="entry name" value="UBCc_UBE2Q"/>
    <property type="match status" value="1"/>
</dbReference>
<name>A0AA40CWX4_9PEZI</name>
<keyword evidence="4" id="KW-0520">NAD</keyword>
<proteinExistence type="predicted"/>
<dbReference type="InterPro" id="IPR000608">
    <property type="entry name" value="UBC"/>
</dbReference>
<reference evidence="7" key="1">
    <citation type="submission" date="2023-06" db="EMBL/GenBank/DDBJ databases">
        <title>Genome-scale phylogeny and comparative genomics of the fungal order Sordariales.</title>
        <authorList>
            <consortium name="Lawrence Berkeley National Laboratory"/>
            <person name="Hensen N."/>
            <person name="Bonometti L."/>
            <person name="Westerberg I."/>
            <person name="Brannstrom I.O."/>
            <person name="Guillou S."/>
            <person name="Cros-Aarteil S."/>
            <person name="Calhoun S."/>
            <person name="Haridas S."/>
            <person name="Kuo A."/>
            <person name="Mondo S."/>
            <person name="Pangilinan J."/>
            <person name="Riley R."/>
            <person name="Labutti K."/>
            <person name="Andreopoulos B."/>
            <person name="Lipzen A."/>
            <person name="Chen C."/>
            <person name="Yanf M."/>
            <person name="Daum C."/>
            <person name="Ng V."/>
            <person name="Clum A."/>
            <person name="Steindorff A."/>
            <person name="Ohm R."/>
            <person name="Martin F."/>
            <person name="Silar P."/>
            <person name="Natvig D."/>
            <person name="Lalanne C."/>
            <person name="Gautier V."/>
            <person name="Ament-Velasquez S.L."/>
            <person name="Kruys A."/>
            <person name="Hutchinson M.I."/>
            <person name="Powell A.J."/>
            <person name="Barry K."/>
            <person name="Miller A.N."/>
            <person name="Grigoriev I.V."/>
            <person name="Debuchy R."/>
            <person name="Gladieux P."/>
            <person name="Thoren M.H."/>
            <person name="Johannesson H."/>
        </authorList>
    </citation>
    <scope>NUCLEOTIDE SEQUENCE</scope>
    <source>
        <strain evidence="7">SMH2532-1</strain>
    </source>
</reference>
<dbReference type="SUPFAM" id="SSF56399">
    <property type="entry name" value="ADP-ribosylation"/>
    <property type="match status" value="1"/>
</dbReference>
<evidence type="ECO:0000256" key="1">
    <source>
        <dbReference type="ARBA" id="ARBA00022676"/>
    </source>
</evidence>
<gene>
    <name evidence="7" type="ORF">B0T16DRAFT_323698</name>
</gene>
<dbReference type="AlphaFoldDB" id="A0AA40CWX4"/>
<evidence type="ECO:0000256" key="2">
    <source>
        <dbReference type="ARBA" id="ARBA00022679"/>
    </source>
</evidence>
<evidence type="ECO:0000313" key="7">
    <source>
        <dbReference type="EMBL" id="KAK0652163.1"/>
    </source>
</evidence>
<dbReference type="Gene3D" id="3.10.110.10">
    <property type="entry name" value="Ubiquitin Conjugating Enzyme"/>
    <property type="match status" value="1"/>
</dbReference>
<keyword evidence="1" id="KW-0328">Glycosyltransferase</keyword>
<dbReference type="Proteomes" id="UP001174936">
    <property type="component" value="Unassembled WGS sequence"/>
</dbReference>
<dbReference type="SMART" id="SM00212">
    <property type="entry name" value="UBCc"/>
    <property type="match status" value="1"/>
</dbReference>
<dbReference type="FunFam" id="3.10.110.10:FF:000107">
    <property type="entry name" value="Ubiquitin conjugating enzyme, putative"/>
    <property type="match status" value="1"/>
</dbReference>
<feature type="region of interest" description="Disordered" evidence="5">
    <location>
        <begin position="902"/>
        <end position="931"/>
    </location>
</feature>
<keyword evidence="2" id="KW-0808">Transferase</keyword>
<dbReference type="GO" id="GO:0016779">
    <property type="term" value="F:nucleotidyltransferase activity"/>
    <property type="evidence" value="ECO:0007669"/>
    <property type="project" value="UniProtKB-KW"/>
</dbReference>
<comment type="caution">
    <text evidence="7">The sequence shown here is derived from an EMBL/GenBank/DDBJ whole genome shotgun (WGS) entry which is preliminary data.</text>
</comment>
<keyword evidence="3" id="KW-0548">Nucleotidyltransferase</keyword>
<dbReference type="InterPro" id="IPR012317">
    <property type="entry name" value="Poly(ADP-ribose)pol_cat_dom"/>
</dbReference>
<feature type="region of interest" description="Disordered" evidence="5">
    <location>
        <begin position="112"/>
        <end position="152"/>
    </location>
</feature>
<feature type="region of interest" description="Disordered" evidence="5">
    <location>
        <begin position="946"/>
        <end position="1018"/>
    </location>
</feature>
<dbReference type="Gene3D" id="3.90.228.10">
    <property type="match status" value="1"/>
</dbReference>
<dbReference type="PROSITE" id="PS50127">
    <property type="entry name" value="UBC_2"/>
    <property type="match status" value="1"/>
</dbReference>
<accession>A0AA40CWX4</accession>
<feature type="compositionally biased region" description="Acidic residues" evidence="5">
    <location>
        <begin position="965"/>
        <end position="980"/>
    </location>
</feature>
<dbReference type="PANTHER" id="PTHR21328">
    <property type="entry name" value="POLY ADP-RIBOSE POLYMERASE FAMILY, MEMBER PARP"/>
    <property type="match status" value="1"/>
</dbReference>
<dbReference type="SUPFAM" id="SSF54495">
    <property type="entry name" value="UBC-like"/>
    <property type="match status" value="1"/>
</dbReference>
<feature type="compositionally biased region" description="Basic and acidic residues" evidence="5">
    <location>
        <begin position="955"/>
        <end position="964"/>
    </location>
</feature>